<keyword evidence="3" id="KW-1185">Reference proteome</keyword>
<gene>
    <name evidence="2" type="ORF">HaLaN_14449</name>
</gene>
<evidence type="ECO:0000313" key="2">
    <source>
        <dbReference type="EMBL" id="GFH17754.1"/>
    </source>
</evidence>
<reference evidence="2 3" key="1">
    <citation type="submission" date="2020-02" db="EMBL/GenBank/DDBJ databases">
        <title>Draft genome sequence of Haematococcus lacustris strain NIES-144.</title>
        <authorList>
            <person name="Morimoto D."/>
            <person name="Nakagawa S."/>
            <person name="Yoshida T."/>
            <person name="Sawayama S."/>
        </authorList>
    </citation>
    <scope>NUCLEOTIDE SEQUENCE [LARGE SCALE GENOMIC DNA]</scope>
    <source>
        <strain evidence="2 3">NIES-144</strain>
    </source>
</reference>
<accession>A0A699ZFS7</accession>
<keyword evidence="1" id="KW-1133">Transmembrane helix</keyword>
<organism evidence="2 3">
    <name type="scientific">Haematococcus lacustris</name>
    <name type="common">Green alga</name>
    <name type="synonym">Haematococcus pluvialis</name>
    <dbReference type="NCBI Taxonomy" id="44745"/>
    <lineage>
        <taxon>Eukaryota</taxon>
        <taxon>Viridiplantae</taxon>
        <taxon>Chlorophyta</taxon>
        <taxon>core chlorophytes</taxon>
        <taxon>Chlorophyceae</taxon>
        <taxon>CS clade</taxon>
        <taxon>Chlamydomonadales</taxon>
        <taxon>Haematococcaceae</taxon>
        <taxon>Haematococcus</taxon>
    </lineage>
</organism>
<keyword evidence="1" id="KW-0812">Transmembrane</keyword>
<sequence length="157" mass="17186">MAPYSAQSKAKAATPPTQTRWLTLVAGLVAGYILGMVIMETADVMYTSKVEHAMHAATPAEEPAFRLHRTVDMKLGKEPDFLLHVMDCARGYQKGPQVHWHANLTDHTEAAPWPSTLSLHCSGTLSVDPYKTRVSLTLALPKGTYTKGTSNRACQVH</sequence>
<dbReference type="Proteomes" id="UP000485058">
    <property type="component" value="Unassembled WGS sequence"/>
</dbReference>
<dbReference type="EMBL" id="BLLF01001196">
    <property type="protein sequence ID" value="GFH17754.1"/>
    <property type="molecule type" value="Genomic_DNA"/>
</dbReference>
<evidence type="ECO:0000256" key="1">
    <source>
        <dbReference type="SAM" id="Phobius"/>
    </source>
</evidence>
<protein>
    <submittedName>
        <fullName evidence="2">Uncharacterized protein</fullName>
    </submittedName>
</protein>
<comment type="caution">
    <text evidence="2">The sequence shown here is derived from an EMBL/GenBank/DDBJ whole genome shotgun (WGS) entry which is preliminary data.</text>
</comment>
<dbReference type="AlphaFoldDB" id="A0A699ZFS7"/>
<proteinExistence type="predicted"/>
<evidence type="ECO:0000313" key="3">
    <source>
        <dbReference type="Proteomes" id="UP000485058"/>
    </source>
</evidence>
<keyword evidence="1" id="KW-0472">Membrane</keyword>
<feature type="transmembrane region" description="Helical" evidence="1">
    <location>
        <begin position="21"/>
        <end position="39"/>
    </location>
</feature>
<name>A0A699ZFS7_HAELA</name>